<keyword evidence="1" id="KW-0472">Membrane</keyword>
<keyword evidence="3" id="KW-1185">Reference proteome</keyword>
<dbReference type="KEGG" id="muc:MuYL_3130"/>
<reference evidence="2 3" key="1">
    <citation type="submission" date="2017-08" db="EMBL/GenBank/DDBJ databases">
        <title>Complete genome sequence of Mucilaginibacter sp. strain BJC16-A31.</title>
        <authorList>
            <consortium name="Henan University of Science and Technology"/>
            <person name="You X."/>
        </authorList>
    </citation>
    <scope>NUCLEOTIDE SEQUENCE [LARGE SCALE GENOMIC DNA]</scope>
    <source>
        <strain evidence="2 3">BJC16-A31</strain>
    </source>
</reference>
<evidence type="ECO:0000256" key="1">
    <source>
        <dbReference type="SAM" id="Phobius"/>
    </source>
</evidence>
<dbReference type="EMBL" id="CP022743">
    <property type="protein sequence ID" value="ASU35015.1"/>
    <property type="molecule type" value="Genomic_DNA"/>
</dbReference>
<name>A0A223NYR7_9SPHI</name>
<proteinExistence type="predicted"/>
<accession>A0A223NYR7</accession>
<evidence type="ECO:0000313" key="3">
    <source>
        <dbReference type="Proteomes" id="UP000215002"/>
    </source>
</evidence>
<evidence type="ECO:0000313" key="2">
    <source>
        <dbReference type="EMBL" id="ASU35015.1"/>
    </source>
</evidence>
<keyword evidence="1" id="KW-0812">Transmembrane</keyword>
<dbReference type="Proteomes" id="UP000215002">
    <property type="component" value="Chromosome"/>
</dbReference>
<dbReference type="AlphaFoldDB" id="A0A223NYR7"/>
<sequence length="41" mass="4875">MPQLKIKTTLAFITLNFINQFIATAFFYETTFKCIFNSFIF</sequence>
<feature type="transmembrane region" description="Helical" evidence="1">
    <location>
        <begin position="9"/>
        <end position="28"/>
    </location>
</feature>
<organism evidence="2 3">
    <name type="scientific">Mucilaginibacter xinganensis</name>
    <dbReference type="NCBI Taxonomy" id="1234841"/>
    <lineage>
        <taxon>Bacteria</taxon>
        <taxon>Pseudomonadati</taxon>
        <taxon>Bacteroidota</taxon>
        <taxon>Sphingobacteriia</taxon>
        <taxon>Sphingobacteriales</taxon>
        <taxon>Sphingobacteriaceae</taxon>
        <taxon>Mucilaginibacter</taxon>
    </lineage>
</organism>
<protein>
    <submittedName>
        <fullName evidence="2">Uncharacterized protein</fullName>
    </submittedName>
</protein>
<keyword evidence="1" id="KW-1133">Transmembrane helix</keyword>
<gene>
    <name evidence="2" type="ORF">MuYL_3130</name>
</gene>